<dbReference type="Gene3D" id="3.40.50.10810">
    <property type="entry name" value="Tandem AAA-ATPase domain"/>
    <property type="match status" value="1"/>
</dbReference>
<evidence type="ECO:0000256" key="4">
    <source>
        <dbReference type="SAM" id="MobiDB-lite"/>
    </source>
</evidence>
<name>A0A2T4GQE6_FUSCU</name>
<keyword evidence="1" id="KW-0547">Nucleotide-binding</keyword>
<organism evidence="6 7">
    <name type="scientific">Fusarium culmorum</name>
    <dbReference type="NCBI Taxonomy" id="5516"/>
    <lineage>
        <taxon>Eukaryota</taxon>
        <taxon>Fungi</taxon>
        <taxon>Dikarya</taxon>
        <taxon>Ascomycota</taxon>
        <taxon>Pezizomycotina</taxon>
        <taxon>Sordariomycetes</taxon>
        <taxon>Hypocreomycetidae</taxon>
        <taxon>Hypocreales</taxon>
        <taxon>Nectriaceae</taxon>
        <taxon>Fusarium</taxon>
    </lineage>
</organism>
<accession>A0A2T4GQE6</accession>
<dbReference type="SUPFAM" id="SSF52540">
    <property type="entry name" value="P-loop containing nucleoside triphosphate hydrolases"/>
    <property type="match status" value="2"/>
</dbReference>
<feature type="compositionally biased region" description="Polar residues" evidence="4">
    <location>
        <begin position="1020"/>
        <end position="1036"/>
    </location>
</feature>
<dbReference type="EMBL" id="PVEM01000012">
    <property type="protein sequence ID" value="PTD05729.1"/>
    <property type="molecule type" value="Genomic_DNA"/>
</dbReference>
<dbReference type="InterPro" id="IPR001650">
    <property type="entry name" value="Helicase_C-like"/>
</dbReference>
<evidence type="ECO:0000256" key="2">
    <source>
        <dbReference type="ARBA" id="ARBA00022801"/>
    </source>
</evidence>
<protein>
    <recommendedName>
        <fullName evidence="5">Helicase C-terminal domain-containing protein</fullName>
    </recommendedName>
</protein>
<dbReference type="Proteomes" id="UP000241587">
    <property type="component" value="Unassembled WGS sequence"/>
</dbReference>
<dbReference type="InterPro" id="IPR038718">
    <property type="entry name" value="SNF2-like_sf"/>
</dbReference>
<keyword evidence="2" id="KW-0378">Hydrolase</keyword>
<dbReference type="CDD" id="cd18793">
    <property type="entry name" value="SF2_C_SNF"/>
    <property type="match status" value="1"/>
</dbReference>
<keyword evidence="7" id="KW-1185">Reference proteome</keyword>
<evidence type="ECO:0000313" key="6">
    <source>
        <dbReference type="EMBL" id="PTD05729.1"/>
    </source>
</evidence>
<feature type="non-terminal residue" evidence="6">
    <location>
        <position position="1"/>
    </location>
</feature>
<dbReference type="GO" id="GO:0005634">
    <property type="term" value="C:nucleus"/>
    <property type="evidence" value="ECO:0007669"/>
    <property type="project" value="TreeGrafter"/>
</dbReference>
<gene>
    <name evidence="6" type="ORF">FCULG_00002200</name>
</gene>
<feature type="compositionally biased region" description="Polar residues" evidence="4">
    <location>
        <begin position="18"/>
        <end position="34"/>
    </location>
</feature>
<keyword evidence="3" id="KW-0067">ATP-binding</keyword>
<feature type="region of interest" description="Disordered" evidence="4">
    <location>
        <begin position="1"/>
        <end position="65"/>
    </location>
</feature>
<reference evidence="6 7" key="1">
    <citation type="submission" date="2018-02" db="EMBL/GenBank/DDBJ databases">
        <title>Fusarium culmorum secondary metabolites in fungal-bacterial-plant interactions.</title>
        <authorList>
            <person name="Schmidt R."/>
        </authorList>
    </citation>
    <scope>NUCLEOTIDE SEQUENCE [LARGE SCALE GENOMIC DNA]</scope>
    <source>
        <strain evidence="6 7">PV</strain>
    </source>
</reference>
<evidence type="ECO:0000259" key="5">
    <source>
        <dbReference type="PROSITE" id="PS51194"/>
    </source>
</evidence>
<dbReference type="AlphaFoldDB" id="A0A2T4GQE6"/>
<proteinExistence type="predicted"/>
<dbReference type="GO" id="GO:0006281">
    <property type="term" value="P:DNA repair"/>
    <property type="evidence" value="ECO:0007669"/>
    <property type="project" value="TreeGrafter"/>
</dbReference>
<dbReference type="InterPro" id="IPR000330">
    <property type="entry name" value="SNF2_N"/>
</dbReference>
<dbReference type="GO" id="GO:0008094">
    <property type="term" value="F:ATP-dependent activity, acting on DNA"/>
    <property type="evidence" value="ECO:0007669"/>
    <property type="project" value="TreeGrafter"/>
</dbReference>
<dbReference type="GO" id="GO:0005524">
    <property type="term" value="F:ATP binding"/>
    <property type="evidence" value="ECO:0007669"/>
    <property type="project" value="UniProtKB-KW"/>
</dbReference>
<feature type="domain" description="Helicase C-terminal" evidence="5">
    <location>
        <begin position="725"/>
        <end position="881"/>
    </location>
</feature>
<dbReference type="PROSITE" id="PS51194">
    <property type="entry name" value="HELICASE_CTER"/>
    <property type="match status" value="1"/>
</dbReference>
<dbReference type="Pfam" id="PF00176">
    <property type="entry name" value="SNF2-rel_dom"/>
    <property type="match status" value="1"/>
</dbReference>
<evidence type="ECO:0000256" key="3">
    <source>
        <dbReference type="ARBA" id="ARBA00022840"/>
    </source>
</evidence>
<dbReference type="PANTHER" id="PTHR45626">
    <property type="entry name" value="TRANSCRIPTION TERMINATION FACTOR 2-RELATED"/>
    <property type="match status" value="1"/>
</dbReference>
<dbReference type="Pfam" id="PF00271">
    <property type="entry name" value="Helicase_C"/>
    <property type="match status" value="1"/>
</dbReference>
<dbReference type="InterPro" id="IPR027417">
    <property type="entry name" value="P-loop_NTPase"/>
</dbReference>
<dbReference type="InterPro" id="IPR049730">
    <property type="entry name" value="SNF2/RAD54-like_C"/>
</dbReference>
<dbReference type="GO" id="GO:0016787">
    <property type="term" value="F:hydrolase activity"/>
    <property type="evidence" value="ECO:0007669"/>
    <property type="project" value="UniProtKB-KW"/>
</dbReference>
<sequence length="1052" mass="118894">SRAARRYSMSYLEHRKNFSTTGNKRSQQQDNDTTGDIKDWPGFIQPAAGPNNDEEDDDDNEPPDANIIRSLEAEHTLLGDDWLNDMPLDSDKYTKQSDIIDAFGEEVAGQFEFDSTTERVQNSLGMLAEYITTGISATLVEANPSCDPFEEGEKQRAKLKLPPPKYPSAKALGYLHDMLPKRAHVAYDKTLPRSELAKLRPSNEDVDPEYQAASNQLELQRGAQDLELTEEDPNTSNRQFHGVHNLLGEFLPNHDLEQVCREVGITDWRNLELNPEHAPGKRLKPYQLIDAYDLHLKLESTMHAALLTSECGIGKTNTILKQTQQLFDQLAQDHEDPMTARTIILCAYHTAIRRFATVNGEVVGRSKLGPDPGLQIDDDENDLDDEDLEVQDTLDDDEAIVLRKLALKNVQLYRLVLDEGHAVKNVKSVMNQILQQMEYDAIMIASATILSNHVRDFYGYIELIWDKDLPFSCDDCTSEKAGTWYDIATWKKLTQGYDTEDIDAGRIFRRTKDKMVVPPNLTARQIQREEEYRRDIKDTGEPLFLMNPQLFYSFANSSHGSVTWPGKGIPALLCNEVELNLPEQVKPKLHQAIRRLHANLVTQGPRVKKFKSGHGAKVSGPAVQWNGNVLRRMVLASTNVHNLRMTSPLVRTTKLLKDIGIQKIMGHQVKDAPHHRHNKKPRPLLTSSVDDSSAVLTPMQEKQWEEAAINRVRWICWDSPKYCWTLAKVLELHLKGERVLVYVNNPLTSAMILAMLEALGIRTLSIQSKHSQGERDSAVKKFNSATLPISALATSLQLSGFGVNFHLACHHGIIVERPQNLGTQIQAIGRLWRTNQEKEVHWWVLHQRDSYDAFVDARNLEKYATTLAAEGNINGSITDEYRVICAYEILRCYLGQESNRYPRLRVAWFKMDTEKVRLEGFFYTAIARFLFRNPDLQDRLTPETIGDIAARWELGSEITIAHVEPGHPDCLPTIDPHNPGRITLSSVREQEKAFRENMAMYGSENLNNDVLGGGSEDEGANSSDVQMVDTPGSTASQRKRKGDNELTSISTV</sequence>
<comment type="caution">
    <text evidence="6">The sequence shown here is derived from an EMBL/GenBank/DDBJ whole genome shotgun (WGS) entry which is preliminary data.</text>
</comment>
<dbReference type="Gene3D" id="3.40.50.300">
    <property type="entry name" value="P-loop containing nucleotide triphosphate hydrolases"/>
    <property type="match status" value="1"/>
</dbReference>
<evidence type="ECO:0000256" key="1">
    <source>
        <dbReference type="ARBA" id="ARBA00022741"/>
    </source>
</evidence>
<dbReference type="OrthoDB" id="5244662at2759"/>
<feature type="region of interest" description="Disordered" evidence="4">
    <location>
        <begin position="1005"/>
        <end position="1052"/>
    </location>
</feature>
<dbReference type="InterPro" id="IPR050628">
    <property type="entry name" value="SNF2_RAD54_helicase_TF"/>
</dbReference>
<evidence type="ECO:0000313" key="7">
    <source>
        <dbReference type="Proteomes" id="UP000241587"/>
    </source>
</evidence>
<feature type="compositionally biased region" description="Acidic residues" evidence="4">
    <location>
        <begin position="52"/>
        <end position="62"/>
    </location>
</feature>